<organism evidence="2 3">
    <name type="scientific">Romanomermis culicivorax</name>
    <name type="common">Nematode worm</name>
    <dbReference type="NCBI Taxonomy" id="13658"/>
    <lineage>
        <taxon>Eukaryota</taxon>
        <taxon>Metazoa</taxon>
        <taxon>Ecdysozoa</taxon>
        <taxon>Nematoda</taxon>
        <taxon>Enoplea</taxon>
        <taxon>Dorylaimia</taxon>
        <taxon>Mermithida</taxon>
        <taxon>Mermithoidea</taxon>
        <taxon>Mermithidae</taxon>
        <taxon>Romanomermis</taxon>
    </lineage>
</organism>
<dbReference type="AlphaFoldDB" id="A0A915JQU8"/>
<sequence length="152" mass="17748">MTYRQYTPFPQMPEIADIQRIYLQYHSETDRPAPLLHRHDFSARWNLLPQRPLPSTGLPLDRPSLIATQLPPIGVNPLSPFRSQTYTSSSRHRDSTNHGRNCNSCSVRFDGHDDPRDPHGYHNNRYRQNNHNCCKYQQQPRSASDSRQCRGH</sequence>
<feature type="region of interest" description="Disordered" evidence="1">
    <location>
        <begin position="74"/>
        <end position="103"/>
    </location>
</feature>
<evidence type="ECO:0000313" key="2">
    <source>
        <dbReference type="Proteomes" id="UP000887565"/>
    </source>
</evidence>
<evidence type="ECO:0000256" key="1">
    <source>
        <dbReference type="SAM" id="MobiDB-lite"/>
    </source>
</evidence>
<accession>A0A915JQU8</accession>
<keyword evidence="2" id="KW-1185">Reference proteome</keyword>
<evidence type="ECO:0000313" key="3">
    <source>
        <dbReference type="WBParaSite" id="nRc.2.0.1.t28640-RA"/>
    </source>
</evidence>
<protein>
    <submittedName>
        <fullName evidence="3">Uncharacterized protein</fullName>
    </submittedName>
</protein>
<proteinExistence type="predicted"/>
<name>A0A915JQU8_ROMCU</name>
<dbReference type="WBParaSite" id="nRc.2.0.1.t28640-RA">
    <property type="protein sequence ID" value="nRc.2.0.1.t28640-RA"/>
    <property type="gene ID" value="nRc.2.0.1.g28640"/>
</dbReference>
<reference evidence="3" key="1">
    <citation type="submission" date="2022-11" db="UniProtKB">
        <authorList>
            <consortium name="WormBaseParasite"/>
        </authorList>
    </citation>
    <scope>IDENTIFICATION</scope>
</reference>
<dbReference type="Proteomes" id="UP000887565">
    <property type="component" value="Unplaced"/>
</dbReference>